<dbReference type="Pfam" id="PF22521">
    <property type="entry name" value="HypF_C_2"/>
    <property type="match status" value="1"/>
</dbReference>
<keyword evidence="12" id="KW-0808">Transferase</keyword>
<dbReference type="SUPFAM" id="SSF54975">
    <property type="entry name" value="Acylphosphatase/BLUF domain-like"/>
    <property type="match status" value="1"/>
</dbReference>
<dbReference type="InterPro" id="IPR041440">
    <property type="entry name" value="HypF_C"/>
</dbReference>
<name>A0A5C6EE28_9BACT</name>
<keyword evidence="4" id="KW-0479">Metal-binding</keyword>
<dbReference type="Gene3D" id="3.30.420.40">
    <property type="match status" value="1"/>
</dbReference>
<evidence type="ECO:0000313" key="13">
    <source>
        <dbReference type="Proteomes" id="UP000317977"/>
    </source>
</evidence>
<evidence type="ECO:0000256" key="4">
    <source>
        <dbReference type="ARBA" id="ARBA00022723"/>
    </source>
</evidence>
<dbReference type="InterPro" id="IPR006070">
    <property type="entry name" value="Sua5-like_dom"/>
</dbReference>
<proteinExistence type="inferred from homology"/>
<evidence type="ECO:0000256" key="5">
    <source>
        <dbReference type="ARBA" id="ARBA00022771"/>
    </source>
</evidence>
<dbReference type="GO" id="GO:0008270">
    <property type="term" value="F:zinc ion binding"/>
    <property type="evidence" value="ECO:0007669"/>
    <property type="project" value="UniProtKB-KW"/>
</dbReference>
<accession>A0A5C6EE28</accession>
<dbReference type="InterPro" id="IPR051060">
    <property type="entry name" value="Carbamoyltrans_HypF-like"/>
</dbReference>
<dbReference type="InterPro" id="IPR017945">
    <property type="entry name" value="DHBP_synth_RibB-like_a/b_dom"/>
</dbReference>
<evidence type="ECO:0000256" key="1">
    <source>
        <dbReference type="ARBA" id="ARBA00004711"/>
    </source>
</evidence>
<reference evidence="12 13" key="1">
    <citation type="submission" date="2019-02" db="EMBL/GenBank/DDBJ databases">
        <title>Deep-cultivation of Planctomycetes and their phenomic and genomic characterization uncovers novel biology.</title>
        <authorList>
            <person name="Wiegand S."/>
            <person name="Jogler M."/>
            <person name="Boedeker C."/>
            <person name="Pinto D."/>
            <person name="Vollmers J."/>
            <person name="Rivas-Marin E."/>
            <person name="Kohn T."/>
            <person name="Peeters S.H."/>
            <person name="Heuer A."/>
            <person name="Rast P."/>
            <person name="Oberbeckmann S."/>
            <person name="Bunk B."/>
            <person name="Jeske O."/>
            <person name="Meyerdierks A."/>
            <person name="Storesund J.E."/>
            <person name="Kallscheuer N."/>
            <person name="Luecker S."/>
            <person name="Lage O.M."/>
            <person name="Pohl T."/>
            <person name="Merkel B.J."/>
            <person name="Hornburger P."/>
            <person name="Mueller R.-W."/>
            <person name="Bruemmer F."/>
            <person name="Labrenz M."/>
            <person name="Spormann A.M."/>
            <person name="Op Den Camp H."/>
            <person name="Overmann J."/>
            <person name="Amann R."/>
            <person name="Jetten M.S.M."/>
            <person name="Mascher T."/>
            <person name="Medema M.H."/>
            <person name="Devos D.P."/>
            <person name="Kaster A.-K."/>
            <person name="Ovreas L."/>
            <person name="Rohde M."/>
            <person name="Galperin M.Y."/>
            <person name="Jogler C."/>
        </authorList>
    </citation>
    <scope>NUCLEOTIDE SEQUENCE [LARGE SCALE GENOMIC DNA]</scope>
    <source>
        <strain evidence="12 13">Poly59</strain>
    </source>
</reference>
<dbReference type="SUPFAM" id="SSF55821">
    <property type="entry name" value="YrdC/RibB"/>
    <property type="match status" value="1"/>
</dbReference>
<dbReference type="NCBIfam" id="TIGR00143">
    <property type="entry name" value="hypF"/>
    <property type="match status" value="1"/>
</dbReference>
<protein>
    <recommendedName>
        <fullName evidence="8">Carbamoyltransferase</fullName>
        <ecNumber evidence="8">6.2.-.-</ecNumber>
    </recommendedName>
</protein>
<dbReference type="InterPro" id="IPR011125">
    <property type="entry name" value="Znf_HypF"/>
</dbReference>
<evidence type="ECO:0000256" key="6">
    <source>
        <dbReference type="ARBA" id="ARBA00022833"/>
    </source>
</evidence>
<dbReference type="InterPro" id="IPR001792">
    <property type="entry name" value="Acylphosphatase-like_dom"/>
</dbReference>
<evidence type="ECO:0000259" key="11">
    <source>
        <dbReference type="PROSITE" id="PS51163"/>
    </source>
</evidence>
<dbReference type="PROSITE" id="PS51163">
    <property type="entry name" value="YRDC"/>
    <property type="match status" value="1"/>
</dbReference>
<feature type="active site" evidence="9">
    <location>
        <position position="43"/>
    </location>
</feature>
<evidence type="ECO:0000313" key="12">
    <source>
        <dbReference type="EMBL" id="TWU46704.1"/>
    </source>
</evidence>
<dbReference type="GO" id="GO:0003998">
    <property type="term" value="F:acylphosphatase activity"/>
    <property type="evidence" value="ECO:0007669"/>
    <property type="project" value="UniProtKB-EC"/>
</dbReference>
<sequence length="747" mass="80994">MTDISVTAEVTRFVLQGLVQGQGVRPRIARFAAAHEITGTVRNSGRGVEILAVGELDSMAAFENALTSSFMGSSLIAETVQAWADPIPKDFRIVESLTRGGVYTSVPLDIAVCSDCLCDVRTPENRRFGYPFTTCTRCGPRYSLLRRMPFDRDWTSMAAFPMCNACQAEYRDPSDRRFHAQTIACHECGPTCWASDLDGGCLARQEDAVHVVGEQIAAGKIAAVKGIGGYQLICDATNEAAVRRLRDRKRRPGKPLPVMVRDVSAAEQLANLCQFERDALASPVNAIVLLRAGESVKASSAVSPNLNKIGIMLPTSPLHAMLLDAVGKPLVVTSGNVHGSPLIYKNATATVELAGIADVFLHHDREITHPVDDSVVHCYGDKVSTIRAARGIAPMTIPLPRNGPAIAVGGHQKVALAISNNRSFVLAPHIGDMETESSRIRFHDGVKRLQTLYQSDADHIACDQHPNYFTSSIAGRLGSSKIHVQHHHAHIAAAMLDHGLIDQSVLGIAFDGTGYGDDGTIWGGEALLATDANFERVGHLRPFRLPGGEHAIKHPKRILQSLLSQLDHTLAVEPHLEYAIKHGPVTSSMGRLFDGIAALLLDLVTVEYEGEAAMRLEAHCETTELGSYVFRVTNNSPLQFDWRPVLAEMHADLGRLSSTRVAMKFHRAVAFLVIDVASRYDGFPCVVTGGVFQNRILLELVQSMAIERKIDIRLPGRIPVNDGGLAIGQLVVASANRRRSDGDAVCV</sequence>
<evidence type="ECO:0000256" key="9">
    <source>
        <dbReference type="PROSITE-ProRule" id="PRU00520"/>
    </source>
</evidence>
<gene>
    <name evidence="12" type="primary">hypF</name>
    <name evidence="12" type="ORF">Poly59_56770</name>
</gene>
<comment type="catalytic activity">
    <reaction evidence="7">
        <text>C-terminal L-cysteinyl-[HypE protein] + carbamoyl phosphate + ATP + H2O = C-terminal S-carboxamide-L-cysteinyl-[HypE protein] + AMP + phosphate + diphosphate + H(+)</text>
        <dbReference type="Rhea" id="RHEA:55636"/>
        <dbReference type="Rhea" id="RHEA-COMP:14247"/>
        <dbReference type="Rhea" id="RHEA-COMP:14392"/>
        <dbReference type="ChEBI" id="CHEBI:15377"/>
        <dbReference type="ChEBI" id="CHEBI:15378"/>
        <dbReference type="ChEBI" id="CHEBI:30616"/>
        <dbReference type="ChEBI" id="CHEBI:33019"/>
        <dbReference type="ChEBI" id="CHEBI:43474"/>
        <dbReference type="ChEBI" id="CHEBI:58228"/>
        <dbReference type="ChEBI" id="CHEBI:76913"/>
        <dbReference type="ChEBI" id="CHEBI:139126"/>
        <dbReference type="ChEBI" id="CHEBI:456215"/>
    </reaction>
</comment>
<dbReference type="Gene3D" id="3.90.870.50">
    <property type="match status" value="1"/>
</dbReference>
<comment type="similarity">
    <text evidence="2 8">Belongs to the carbamoyltransferase HypF family.</text>
</comment>
<keyword evidence="3" id="KW-0436">Ligase</keyword>
<feature type="domain" description="Acylphosphatase-like" evidence="10">
    <location>
        <begin position="10"/>
        <end position="95"/>
    </location>
</feature>
<dbReference type="Pfam" id="PF07503">
    <property type="entry name" value="zf-HYPF"/>
    <property type="match status" value="2"/>
</dbReference>
<dbReference type="PIRSF" id="PIRSF006256">
    <property type="entry name" value="CMPcnvr_hdrg_mat"/>
    <property type="match status" value="1"/>
</dbReference>
<keyword evidence="5" id="KW-0863">Zinc-finger</keyword>
<evidence type="ECO:0000256" key="2">
    <source>
        <dbReference type="ARBA" id="ARBA00008097"/>
    </source>
</evidence>
<dbReference type="UniPathway" id="UPA00335"/>
<comment type="caution">
    <text evidence="12">The sequence shown here is derived from an EMBL/GenBank/DDBJ whole genome shotgun (WGS) entry which is preliminary data.</text>
</comment>
<dbReference type="RefSeq" id="WP_146537187.1">
    <property type="nucleotide sequence ID" value="NZ_SJPX01000006.1"/>
</dbReference>
<dbReference type="OrthoDB" id="9808093at2"/>
<evidence type="ECO:0000259" key="10">
    <source>
        <dbReference type="PROSITE" id="PS51160"/>
    </source>
</evidence>
<dbReference type="Pfam" id="PF00708">
    <property type="entry name" value="Acylphosphatase"/>
    <property type="match status" value="1"/>
</dbReference>
<dbReference type="EMBL" id="SJPX01000006">
    <property type="protein sequence ID" value="TWU46704.1"/>
    <property type="molecule type" value="Genomic_DNA"/>
</dbReference>
<dbReference type="PROSITE" id="PS51160">
    <property type="entry name" value="ACYLPHOSPHATASE_3"/>
    <property type="match status" value="1"/>
</dbReference>
<evidence type="ECO:0000256" key="8">
    <source>
        <dbReference type="PIRNR" id="PIRNR006256"/>
    </source>
</evidence>
<comment type="catalytic activity">
    <reaction evidence="9">
        <text>an acyl phosphate + H2O = a carboxylate + phosphate + H(+)</text>
        <dbReference type="Rhea" id="RHEA:14965"/>
        <dbReference type="ChEBI" id="CHEBI:15377"/>
        <dbReference type="ChEBI" id="CHEBI:15378"/>
        <dbReference type="ChEBI" id="CHEBI:29067"/>
        <dbReference type="ChEBI" id="CHEBI:43474"/>
        <dbReference type="ChEBI" id="CHEBI:59918"/>
        <dbReference type="EC" id="3.6.1.7"/>
    </reaction>
</comment>
<dbReference type="Gene3D" id="3.30.420.360">
    <property type="match status" value="1"/>
</dbReference>
<comment type="pathway">
    <text evidence="1">Protein modification; [NiFe] hydrogenase maturation.</text>
</comment>
<keyword evidence="6" id="KW-0862">Zinc</keyword>
<dbReference type="GO" id="GO:0016874">
    <property type="term" value="F:ligase activity"/>
    <property type="evidence" value="ECO:0007669"/>
    <property type="project" value="UniProtKB-UniRule"/>
</dbReference>
<keyword evidence="9" id="KW-0378">Hydrolase</keyword>
<feature type="active site" evidence="9">
    <location>
        <position position="25"/>
    </location>
</feature>
<dbReference type="InterPro" id="IPR055128">
    <property type="entry name" value="HypF_C_2"/>
</dbReference>
<dbReference type="Gene3D" id="3.30.110.120">
    <property type="match status" value="1"/>
</dbReference>
<dbReference type="PANTHER" id="PTHR42959">
    <property type="entry name" value="CARBAMOYLTRANSFERASE"/>
    <property type="match status" value="1"/>
</dbReference>
<dbReference type="GO" id="GO:0003725">
    <property type="term" value="F:double-stranded RNA binding"/>
    <property type="evidence" value="ECO:0007669"/>
    <property type="project" value="InterPro"/>
</dbReference>
<dbReference type="GO" id="GO:0051604">
    <property type="term" value="P:protein maturation"/>
    <property type="evidence" value="ECO:0007669"/>
    <property type="project" value="TreeGrafter"/>
</dbReference>
<evidence type="ECO:0000256" key="3">
    <source>
        <dbReference type="ARBA" id="ARBA00022598"/>
    </source>
</evidence>
<dbReference type="Pfam" id="PF01300">
    <property type="entry name" value="Sua5_yciO_yrdC"/>
    <property type="match status" value="1"/>
</dbReference>
<dbReference type="PANTHER" id="PTHR42959:SF1">
    <property type="entry name" value="CARBAMOYLTRANSFERASE HYPF"/>
    <property type="match status" value="1"/>
</dbReference>
<dbReference type="AlphaFoldDB" id="A0A5C6EE28"/>
<dbReference type="Proteomes" id="UP000317977">
    <property type="component" value="Unassembled WGS sequence"/>
</dbReference>
<keyword evidence="13" id="KW-1185">Reference proteome</keyword>
<dbReference type="GO" id="GO:0016743">
    <property type="term" value="F:carboxyl- or carbamoyltransferase activity"/>
    <property type="evidence" value="ECO:0007669"/>
    <property type="project" value="UniProtKB-UniRule"/>
</dbReference>
<evidence type="ECO:0000256" key="7">
    <source>
        <dbReference type="ARBA" id="ARBA00048220"/>
    </source>
</evidence>
<dbReference type="EC" id="6.2.-.-" evidence="8"/>
<feature type="domain" description="YrdC-like" evidence="11">
    <location>
        <begin position="206"/>
        <end position="391"/>
    </location>
</feature>
<dbReference type="InterPro" id="IPR004421">
    <property type="entry name" value="Carbamoyltransferase_HypF"/>
</dbReference>
<organism evidence="12 13">
    <name type="scientific">Rubripirellula reticaptiva</name>
    <dbReference type="NCBI Taxonomy" id="2528013"/>
    <lineage>
        <taxon>Bacteria</taxon>
        <taxon>Pseudomonadati</taxon>
        <taxon>Planctomycetota</taxon>
        <taxon>Planctomycetia</taxon>
        <taxon>Pirellulales</taxon>
        <taxon>Pirellulaceae</taxon>
        <taxon>Rubripirellula</taxon>
    </lineage>
</organism>
<dbReference type="InterPro" id="IPR036046">
    <property type="entry name" value="Acylphosphatase-like_dom_sf"/>
</dbReference>
<dbReference type="Pfam" id="PF17788">
    <property type="entry name" value="HypF_C"/>
    <property type="match status" value="1"/>
</dbReference>